<keyword evidence="9" id="KW-0732">Signal</keyword>
<dbReference type="CDD" id="cd17574">
    <property type="entry name" value="REC_OmpR"/>
    <property type="match status" value="1"/>
</dbReference>
<dbReference type="InterPro" id="IPR005467">
    <property type="entry name" value="His_kinase_dom"/>
</dbReference>
<evidence type="ECO:0000259" key="12">
    <source>
        <dbReference type="PROSITE" id="PS50110"/>
    </source>
</evidence>
<dbReference type="CDD" id="cd00146">
    <property type="entry name" value="PKD"/>
    <property type="match status" value="1"/>
</dbReference>
<dbReference type="PROSITE" id="PS50110">
    <property type="entry name" value="RESPONSE_REGULATORY"/>
    <property type="match status" value="1"/>
</dbReference>
<dbReference type="InterPro" id="IPR018062">
    <property type="entry name" value="HTH_AraC-typ_CS"/>
</dbReference>
<dbReference type="Pfam" id="PF07495">
    <property type="entry name" value="Y_Y_Y"/>
    <property type="match status" value="1"/>
</dbReference>
<dbReference type="InterPro" id="IPR003594">
    <property type="entry name" value="HATPase_dom"/>
</dbReference>
<dbReference type="SUPFAM" id="SSF46689">
    <property type="entry name" value="Homeodomain-like"/>
    <property type="match status" value="1"/>
</dbReference>
<feature type="signal peptide" evidence="9">
    <location>
        <begin position="1"/>
        <end position="22"/>
    </location>
</feature>
<dbReference type="FunFam" id="1.10.287.130:FF:000034">
    <property type="entry name" value="Two-component system sensor histidine kinase/response regulator"/>
    <property type="match status" value="1"/>
</dbReference>
<dbReference type="Gene3D" id="1.10.10.60">
    <property type="entry name" value="Homeodomain-like"/>
    <property type="match status" value="1"/>
</dbReference>
<feature type="domain" description="Histidine kinase" evidence="11">
    <location>
        <begin position="867"/>
        <end position="1098"/>
    </location>
</feature>
<dbReference type="Gene3D" id="1.10.287.130">
    <property type="match status" value="1"/>
</dbReference>
<dbReference type="GO" id="GO:0000155">
    <property type="term" value="F:phosphorelay sensor kinase activity"/>
    <property type="evidence" value="ECO:0007669"/>
    <property type="project" value="InterPro"/>
</dbReference>
<keyword evidence="8" id="KW-0472">Membrane</keyword>
<name>A0A1H7QFL3_OLID1</name>
<evidence type="ECO:0000256" key="1">
    <source>
        <dbReference type="ARBA" id="ARBA00000085"/>
    </source>
</evidence>
<dbReference type="Gene3D" id="2.130.10.10">
    <property type="entry name" value="YVTN repeat-like/Quinoprotein amine dehydrogenase"/>
    <property type="match status" value="2"/>
</dbReference>
<dbReference type="STRING" id="407022.SAMN05661044_02566"/>
<keyword evidence="4" id="KW-0805">Transcription regulation</keyword>
<sequence>MLYRCKVCLFLLFSAIVFSTFAQSNNVKFIHLDVTEGLSQGSVFAINQDYKGLIWIGTRDGLNKYDAQKFKVYRNKPDDSTSLSDNFVQSIVQDSKDRLWVGTGSGLNLYNRAFDNFQRIQLANFETSTSEVEPAVHAIMEDHYGKIWIATNQGLFRIKESKEQTITAELIFNTLQIKTGERTQNFKNIRYLHEDSDFNFWICTDEGLIQAIYQPKQSSKLRILNHYFSDIQDVSPNNHGITTIAEISKNTFWVGTKHKGIFILNKQTGTYSNMVHTENVPHALPSNDIRSLLKDRKGRLWIGTFNGLSLYDKGKFQTFLASDNNEHSLSNNSVRPIFQDKRGSIWIGTYFGGVSIIDTDIPNFKNFTHKFQHNALSYNVVSSFEEDEKGNLWIGTEGGGLNYFDIRNGTFKSFLHRQNDPSCLNHNNVKSLCLDREGDLWVGTYQGGLDLLRKGSNRFEHITNNPKDSRSLANNSVYALLEDKNGDLWIGTYGGGLNVKRRNSNAQTFDLYAEENGGITGNQIRVIYEDSQNNLWVGTQNGLNLKRKGSNKFEFFKKEPGNLQSISGNLIISIYEDNNKNIWIGTYKDGLNKYDHRTGNFTHYNENDGLPGNNIFGIIEDKTNNLWLSTNAGISKFNPRTGFIRNYTSVDGLVGDEFIFGAHHKMANGSFVFGSSLGFTLFNPDSMRINNYEPPVIFTDFKLFNKKKYPAKGEVLEKDISLTKELTLNYKQHVFTIAFAALNYILPEKNRYAYLLKGFDEEWNYVNTPSATYTNLDPGTYTFMVKGANNDGIWSRKPAILKIHILPPPWKTWWAYSLYLIFGAIIAYLLVRFFKTRNKLKQDLLIEHLALEKQQEVHEAKLNFFTNISHEFRTPLTLILGPIERLLNEREVQDHFKPLLSNAKKNADRLLSLVNQLLDFRKQESGNLTLQVSSVRILQYLTTIIDNFEYYAQKKDIELIVDVQNNVHLKVWIDEEQMEKVLSNLLYNAFKFTPDGGKIKLSIKVNDPSLDYPAGSFYINIEDTGCGIPDHDLHNIFNQFYQLNNHYEDQHNIGSGIGLALSESLVKTHQGKIFVKSNLADESNCFNTCFTIELPLGNTHVKEPHLLAEAIDTIGYTYNRETVSEVKSHEQNDANQETPHIDGNKPTILIVEDNADLRKFVLEGLISKYIVLEAVDGIEAWEIIESVQPDIVLSDVMMPRCDGIELLEKIKSNRETNHIPVLLLTARTAIPYVRNALEKGSDDYITKPFNFDVLCLKIANILEARKRFMEKFIREYLLEPQKDEEVVKTNSFLDEVIKIVETNLANEEFNVNILAREVGVSRTVLYRKLKQLTGLNLIEFIKLIRLRKASQLLKSSNELSISEIAYRVGFNDPKYFSKSFKAFYKVSPKEYIHTSLPEIYNN</sequence>
<dbReference type="InterPro" id="IPR013783">
    <property type="entry name" value="Ig-like_fold"/>
</dbReference>
<dbReference type="EC" id="2.7.13.3" evidence="2"/>
<dbReference type="Gene3D" id="2.60.40.10">
    <property type="entry name" value="Immunoglobulins"/>
    <property type="match status" value="1"/>
</dbReference>
<dbReference type="SMART" id="SM00387">
    <property type="entry name" value="HATPase_c"/>
    <property type="match status" value="1"/>
</dbReference>
<dbReference type="CDD" id="cd00082">
    <property type="entry name" value="HisKA"/>
    <property type="match status" value="1"/>
</dbReference>
<evidence type="ECO:0000313" key="14">
    <source>
        <dbReference type="Proteomes" id="UP000199421"/>
    </source>
</evidence>
<dbReference type="SUPFAM" id="SSF52172">
    <property type="entry name" value="CheY-like"/>
    <property type="match status" value="1"/>
</dbReference>
<dbReference type="GO" id="GO:0003700">
    <property type="term" value="F:DNA-binding transcription factor activity"/>
    <property type="evidence" value="ECO:0007669"/>
    <property type="project" value="InterPro"/>
</dbReference>
<dbReference type="SUPFAM" id="SSF47384">
    <property type="entry name" value="Homodimeric domain of signal transducing histidine kinase"/>
    <property type="match status" value="1"/>
</dbReference>
<dbReference type="Pfam" id="PF12833">
    <property type="entry name" value="HTH_18"/>
    <property type="match status" value="1"/>
</dbReference>
<dbReference type="InterPro" id="IPR015943">
    <property type="entry name" value="WD40/YVTN_repeat-like_dom_sf"/>
</dbReference>
<dbReference type="SMART" id="SM00388">
    <property type="entry name" value="HisKA"/>
    <property type="match status" value="1"/>
</dbReference>
<dbReference type="EMBL" id="FOAF01000002">
    <property type="protein sequence ID" value="SEL46444.1"/>
    <property type="molecule type" value="Genomic_DNA"/>
</dbReference>
<dbReference type="InterPro" id="IPR018060">
    <property type="entry name" value="HTH_AraC"/>
</dbReference>
<evidence type="ECO:0000256" key="3">
    <source>
        <dbReference type="ARBA" id="ARBA00022553"/>
    </source>
</evidence>
<dbReference type="SMART" id="SM00342">
    <property type="entry name" value="HTH_ARAC"/>
    <property type="match status" value="1"/>
</dbReference>
<keyword evidence="3 7" id="KW-0597">Phosphoprotein</keyword>
<proteinExistence type="predicted"/>
<dbReference type="Pfam" id="PF00072">
    <property type="entry name" value="Response_reg"/>
    <property type="match status" value="1"/>
</dbReference>
<dbReference type="InterPro" id="IPR003661">
    <property type="entry name" value="HisK_dim/P_dom"/>
</dbReference>
<dbReference type="PROSITE" id="PS50109">
    <property type="entry name" value="HIS_KIN"/>
    <property type="match status" value="1"/>
</dbReference>
<organism evidence="13 14">
    <name type="scientific">Olivibacter domesticus</name>
    <name type="common">Pseudosphingobacterium domesticum</name>
    <dbReference type="NCBI Taxonomy" id="407022"/>
    <lineage>
        <taxon>Bacteria</taxon>
        <taxon>Pseudomonadati</taxon>
        <taxon>Bacteroidota</taxon>
        <taxon>Sphingobacteriia</taxon>
        <taxon>Sphingobacteriales</taxon>
        <taxon>Sphingobacteriaceae</taxon>
        <taxon>Olivibacter</taxon>
    </lineage>
</organism>
<evidence type="ECO:0000256" key="7">
    <source>
        <dbReference type="PROSITE-ProRule" id="PRU00169"/>
    </source>
</evidence>
<evidence type="ECO:0000259" key="10">
    <source>
        <dbReference type="PROSITE" id="PS01124"/>
    </source>
</evidence>
<evidence type="ECO:0000256" key="8">
    <source>
        <dbReference type="SAM" id="Phobius"/>
    </source>
</evidence>
<dbReference type="Pfam" id="PF07494">
    <property type="entry name" value="Reg_prop"/>
    <property type="match status" value="10"/>
</dbReference>
<evidence type="ECO:0000313" key="13">
    <source>
        <dbReference type="EMBL" id="SEL46444.1"/>
    </source>
</evidence>
<dbReference type="SMART" id="SM00448">
    <property type="entry name" value="REC"/>
    <property type="match status" value="1"/>
</dbReference>
<dbReference type="PROSITE" id="PS00041">
    <property type="entry name" value="HTH_ARAC_FAMILY_1"/>
    <property type="match status" value="1"/>
</dbReference>
<evidence type="ECO:0000256" key="9">
    <source>
        <dbReference type="SAM" id="SignalP"/>
    </source>
</evidence>
<comment type="catalytic activity">
    <reaction evidence="1">
        <text>ATP + protein L-histidine = ADP + protein N-phospho-L-histidine.</text>
        <dbReference type="EC" id="2.7.13.3"/>
    </reaction>
</comment>
<dbReference type="Gene3D" id="3.40.50.2300">
    <property type="match status" value="1"/>
</dbReference>
<feature type="domain" description="Response regulatory" evidence="12">
    <location>
        <begin position="1147"/>
        <end position="1262"/>
    </location>
</feature>
<dbReference type="FunFam" id="2.60.40.10:FF:000791">
    <property type="entry name" value="Two-component system sensor histidine kinase/response regulator"/>
    <property type="match status" value="1"/>
</dbReference>
<dbReference type="InterPro" id="IPR004358">
    <property type="entry name" value="Sig_transdc_His_kin-like_C"/>
</dbReference>
<gene>
    <name evidence="13" type="ORF">SAMN05661044_02566</name>
</gene>
<evidence type="ECO:0000256" key="6">
    <source>
        <dbReference type="ARBA" id="ARBA00023163"/>
    </source>
</evidence>
<reference evidence="14" key="1">
    <citation type="submission" date="2016-10" db="EMBL/GenBank/DDBJ databases">
        <authorList>
            <person name="Varghese N."/>
            <person name="Submissions S."/>
        </authorList>
    </citation>
    <scope>NUCLEOTIDE SEQUENCE [LARGE SCALE GENOMIC DNA]</scope>
    <source>
        <strain evidence="14">DSM 18733</strain>
    </source>
</reference>
<feature type="domain" description="HTH araC/xylS-type" evidence="10">
    <location>
        <begin position="1294"/>
        <end position="1394"/>
    </location>
</feature>
<dbReference type="InterPro" id="IPR036097">
    <property type="entry name" value="HisK_dim/P_sf"/>
</dbReference>
<protein>
    <recommendedName>
        <fullName evidence="2">histidine kinase</fullName>
        <ecNumber evidence="2">2.7.13.3</ecNumber>
    </recommendedName>
</protein>
<evidence type="ECO:0000256" key="5">
    <source>
        <dbReference type="ARBA" id="ARBA00023125"/>
    </source>
</evidence>
<dbReference type="PROSITE" id="PS01124">
    <property type="entry name" value="HTH_ARAC_FAMILY_2"/>
    <property type="match status" value="1"/>
</dbReference>
<dbReference type="InterPro" id="IPR036890">
    <property type="entry name" value="HATPase_C_sf"/>
</dbReference>
<dbReference type="InterPro" id="IPR009057">
    <property type="entry name" value="Homeodomain-like_sf"/>
</dbReference>
<dbReference type="PANTHER" id="PTHR43547:SF2">
    <property type="entry name" value="HYBRID SIGNAL TRANSDUCTION HISTIDINE KINASE C"/>
    <property type="match status" value="1"/>
</dbReference>
<dbReference type="GO" id="GO:0043565">
    <property type="term" value="F:sequence-specific DNA binding"/>
    <property type="evidence" value="ECO:0007669"/>
    <property type="project" value="InterPro"/>
</dbReference>
<feature type="chain" id="PRO_5011451501" description="histidine kinase" evidence="9">
    <location>
        <begin position="23"/>
        <end position="1402"/>
    </location>
</feature>
<dbReference type="Proteomes" id="UP000199421">
    <property type="component" value="Unassembled WGS sequence"/>
</dbReference>
<evidence type="ECO:0000259" key="11">
    <source>
        <dbReference type="PROSITE" id="PS50109"/>
    </source>
</evidence>
<dbReference type="InterPro" id="IPR001789">
    <property type="entry name" value="Sig_transdc_resp-reg_receiver"/>
</dbReference>
<accession>A0A1H7QFL3</accession>
<dbReference type="PANTHER" id="PTHR43547">
    <property type="entry name" value="TWO-COMPONENT HISTIDINE KINASE"/>
    <property type="match status" value="1"/>
</dbReference>
<evidence type="ECO:0000256" key="2">
    <source>
        <dbReference type="ARBA" id="ARBA00012438"/>
    </source>
</evidence>
<keyword evidence="8" id="KW-0812">Transmembrane</keyword>
<evidence type="ECO:0000256" key="4">
    <source>
        <dbReference type="ARBA" id="ARBA00023015"/>
    </source>
</evidence>
<dbReference type="SUPFAM" id="SSF63829">
    <property type="entry name" value="Calcium-dependent phosphotriesterase"/>
    <property type="match status" value="3"/>
</dbReference>
<keyword evidence="5" id="KW-0238">DNA-binding</keyword>
<keyword evidence="6" id="KW-0804">Transcription</keyword>
<feature type="modified residue" description="4-aspartylphosphate" evidence="7">
    <location>
        <position position="1195"/>
    </location>
</feature>
<feature type="transmembrane region" description="Helical" evidence="8">
    <location>
        <begin position="813"/>
        <end position="831"/>
    </location>
</feature>
<dbReference type="SUPFAM" id="SSF55874">
    <property type="entry name" value="ATPase domain of HSP90 chaperone/DNA topoisomerase II/histidine kinase"/>
    <property type="match status" value="1"/>
</dbReference>
<dbReference type="Pfam" id="PF00512">
    <property type="entry name" value="HisKA"/>
    <property type="match status" value="1"/>
</dbReference>
<keyword evidence="14" id="KW-1185">Reference proteome</keyword>
<dbReference type="PRINTS" id="PR00344">
    <property type="entry name" value="BCTRLSENSOR"/>
</dbReference>
<dbReference type="InterPro" id="IPR011110">
    <property type="entry name" value="Reg_prop"/>
</dbReference>
<dbReference type="InterPro" id="IPR011123">
    <property type="entry name" value="Y_Y_Y"/>
</dbReference>
<dbReference type="Gene3D" id="3.30.565.10">
    <property type="entry name" value="Histidine kinase-like ATPase, C-terminal domain"/>
    <property type="match status" value="1"/>
</dbReference>
<keyword evidence="8" id="KW-1133">Transmembrane helix</keyword>
<dbReference type="InterPro" id="IPR011006">
    <property type="entry name" value="CheY-like_superfamily"/>
</dbReference>
<dbReference type="Pfam" id="PF02518">
    <property type="entry name" value="HATPase_c"/>
    <property type="match status" value="1"/>
</dbReference>